<gene>
    <name evidence="1" type="ORF">SAMN05421875_109125</name>
</gene>
<name>A0A1H4A721_9BURK</name>
<organism evidence="1 2">
    <name type="scientific">Acidovorax soli</name>
    <dbReference type="NCBI Taxonomy" id="592050"/>
    <lineage>
        <taxon>Bacteria</taxon>
        <taxon>Pseudomonadati</taxon>
        <taxon>Pseudomonadota</taxon>
        <taxon>Betaproteobacteria</taxon>
        <taxon>Burkholderiales</taxon>
        <taxon>Comamonadaceae</taxon>
        <taxon>Acidovorax</taxon>
    </lineage>
</organism>
<evidence type="ECO:0000313" key="2">
    <source>
        <dbReference type="Proteomes" id="UP000199002"/>
    </source>
</evidence>
<dbReference type="AlphaFoldDB" id="A0A1H4A721"/>
<evidence type="ECO:0008006" key="3">
    <source>
        <dbReference type="Google" id="ProtNLM"/>
    </source>
</evidence>
<reference evidence="2" key="1">
    <citation type="submission" date="2016-10" db="EMBL/GenBank/DDBJ databases">
        <authorList>
            <person name="Varghese N."/>
            <person name="Submissions S."/>
        </authorList>
    </citation>
    <scope>NUCLEOTIDE SEQUENCE [LARGE SCALE GENOMIC DNA]</scope>
    <source>
        <strain evidence="2">DSM 25157</strain>
    </source>
</reference>
<protein>
    <recommendedName>
        <fullName evidence="3">RiboL-PSP-HEPN domain-containing protein</fullName>
    </recommendedName>
</protein>
<dbReference type="Proteomes" id="UP000199002">
    <property type="component" value="Unassembled WGS sequence"/>
</dbReference>
<evidence type="ECO:0000313" key="1">
    <source>
        <dbReference type="EMBL" id="SEA31923.1"/>
    </source>
</evidence>
<dbReference type="EMBL" id="FNQJ01000009">
    <property type="protein sequence ID" value="SEA31923.1"/>
    <property type="molecule type" value="Genomic_DNA"/>
</dbReference>
<keyword evidence="2" id="KW-1185">Reference proteome</keyword>
<proteinExistence type="predicted"/>
<accession>A0A1H4A721</accession>
<sequence>MRTRTRQFVQHLSHAIEDEELAESYLDDSLPLVGLVVMYFNAVEKSLDSFICEVISDRSDTPGLIVIQKLMFSAKLDLFKRFSDDFHLCFAIQPESFTGLVQELGEIARLRNLVVHADWSSTDEEGYTFVRLKGSKEGMLQEYLQFSVDSLEKLIDRIIAANHLLSGYWEWRSVCLSIHGRHEDDV</sequence>
<dbReference type="RefSeq" id="WP_092697983.1">
    <property type="nucleotide sequence ID" value="NZ_CAXIQL010000012.1"/>
</dbReference>
<dbReference type="GeneID" id="34232809"/>